<evidence type="ECO:0000313" key="8">
    <source>
        <dbReference type="Proteomes" id="UP000289152"/>
    </source>
</evidence>
<gene>
    <name evidence="7" type="ORF">M231_01509</name>
</gene>
<dbReference type="GO" id="GO:0000329">
    <property type="term" value="C:fungal-type vacuole membrane"/>
    <property type="evidence" value="ECO:0007669"/>
    <property type="project" value="TreeGrafter"/>
</dbReference>
<dbReference type="InParanoid" id="A0A4Q1BSZ1"/>
<keyword evidence="8" id="KW-1185">Reference proteome</keyword>
<dbReference type="InterPro" id="IPR051572">
    <property type="entry name" value="VTC_Complex_Subunit"/>
</dbReference>
<dbReference type="PANTHER" id="PTHR46140">
    <property type="entry name" value="VACUOLAR TRANSPORTER CHAPERONE 1-RELATED"/>
    <property type="match status" value="1"/>
</dbReference>
<keyword evidence="4 5" id="KW-0472">Membrane</keyword>
<dbReference type="PANTHER" id="PTHR46140:SF2">
    <property type="entry name" value="VACUOLAR TRANSPORTER CHAPERONE 3 COMPLEX SUBUNIT 3-RELATED"/>
    <property type="match status" value="1"/>
</dbReference>
<dbReference type="STRING" id="5217.A0A4Q1BSZ1"/>
<evidence type="ECO:0000259" key="6">
    <source>
        <dbReference type="Pfam" id="PF02656"/>
    </source>
</evidence>
<comment type="subcellular location">
    <subcellularLocation>
        <location evidence="1">Endomembrane system</location>
        <topology evidence="1">Multi-pass membrane protein</topology>
    </subcellularLocation>
</comment>
<dbReference type="VEuPathDB" id="FungiDB:TREMEDRAFT_57249"/>
<dbReference type="OrthoDB" id="2243669at2759"/>
<name>A0A4Q1BSZ1_TREME</name>
<sequence>MPLPPLASSSQQDTAPRSRLDHIADAFFHPFSSKALDLLPRRGQGWRAKSKRADRIPDDPDRSRVADYHSINQPTMTIRVPKKISTPVKVEAKVWFANERTFISYLSMGVLLATIASGLLFGARDSPARYFALAYAFISAAVLIYGWAIFQKRLTMISARDPRSFDLLVGPLLICAALFIAVLANFIFRLQEARQHTNLNPLSFHVAWAMAQSKSGMSIVQ</sequence>
<evidence type="ECO:0000256" key="5">
    <source>
        <dbReference type="SAM" id="Phobius"/>
    </source>
</evidence>
<proteinExistence type="predicted"/>
<evidence type="ECO:0000256" key="2">
    <source>
        <dbReference type="ARBA" id="ARBA00022692"/>
    </source>
</evidence>
<organism evidence="7 8">
    <name type="scientific">Tremella mesenterica</name>
    <name type="common">Jelly fungus</name>
    <dbReference type="NCBI Taxonomy" id="5217"/>
    <lineage>
        <taxon>Eukaryota</taxon>
        <taxon>Fungi</taxon>
        <taxon>Dikarya</taxon>
        <taxon>Basidiomycota</taxon>
        <taxon>Agaricomycotina</taxon>
        <taxon>Tremellomycetes</taxon>
        <taxon>Tremellales</taxon>
        <taxon>Tremellaceae</taxon>
        <taxon>Tremella</taxon>
    </lineage>
</organism>
<feature type="transmembrane region" description="Helical" evidence="5">
    <location>
        <begin position="102"/>
        <end position="123"/>
    </location>
</feature>
<dbReference type="EMBL" id="SDIL01000011">
    <property type="protein sequence ID" value="RXK41106.1"/>
    <property type="molecule type" value="Genomic_DNA"/>
</dbReference>
<dbReference type="GO" id="GO:0012505">
    <property type="term" value="C:endomembrane system"/>
    <property type="evidence" value="ECO:0007669"/>
    <property type="project" value="UniProtKB-SubCell"/>
</dbReference>
<accession>A0A4Q1BSZ1</accession>
<dbReference type="AlphaFoldDB" id="A0A4Q1BSZ1"/>
<evidence type="ECO:0000256" key="3">
    <source>
        <dbReference type="ARBA" id="ARBA00022989"/>
    </source>
</evidence>
<evidence type="ECO:0000256" key="4">
    <source>
        <dbReference type="ARBA" id="ARBA00023136"/>
    </source>
</evidence>
<dbReference type="InterPro" id="IPR003807">
    <property type="entry name" value="DUF202"/>
</dbReference>
<dbReference type="Pfam" id="PF02656">
    <property type="entry name" value="DUF202"/>
    <property type="match status" value="1"/>
</dbReference>
<feature type="transmembrane region" description="Helical" evidence="5">
    <location>
        <begin position="168"/>
        <end position="188"/>
    </location>
</feature>
<keyword evidence="2 5" id="KW-0812">Transmembrane</keyword>
<keyword evidence="3 5" id="KW-1133">Transmembrane helix</keyword>
<dbReference type="Proteomes" id="UP000289152">
    <property type="component" value="Unassembled WGS sequence"/>
</dbReference>
<protein>
    <recommendedName>
        <fullName evidence="6">DUF202 domain-containing protein</fullName>
    </recommendedName>
</protein>
<evidence type="ECO:0000256" key="1">
    <source>
        <dbReference type="ARBA" id="ARBA00004127"/>
    </source>
</evidence>
<comment type="caution">
    <text evidence="7">The sequence shown here is derived from an EMBL/GenBank/DDBJ whole genome shotgun (WGS) entry which is preliminary data.</text>
</comment>
<reference evidence="7 8" key="1">
    <citation type="submission" date="2016-06" db="EMBL/GenBank/DDBJ databases">
        <title>Evolution of pathogenesis and genome organization in the Tremellales.</title>
        <authorList>
            <person name="Cuomo C."/>
            <person name="Litvintseva A."/>
            <person name="Heitman J."/>
            <person name="Chen Y."/>
            <person name="Sun S."/>
            <person name="Springer D."/>
            <person name="Dromer F."/>
            <person name="Young S."/>
            <person name="Zeng Q."/>
            <person name="Chapman S."/>
            <person name="Gujja S."/>
            <person name="Saif S."/>
            <person name="Birren B."/>
        </authorList>
    </citation>
    <scope>NUCLEOTIDE SEQUENCE [LARGE SCALE GENOMIC DNA]</scope>
    <source>
        <strain evidence="7 8">ATCC 28783</strain>
    </source>
</reference>
<feature type="transmembrane region" description="Helical" evidence="5">
    <location>
        <begin position="130"/>
        <end position="148"/>
    </location>
</feature>
<evidence type="ECO:0000313" key="7">
    <source>
        <dbReference type="EMBL" id="RXK41106.1"/>
    </source>
</evidence>
<feature type="domain" description="DUF202" evidence="6">
    <location>
        <begin position="93"/>
        <end position="154"/>
    </location>
</feature>
<dbReference type="GO" id="GO:0033254">
    <property type="term" value="C:vacuolar transporter chaperone complex"/>
    <property type="evidence" value="ECO:0007669"/>
    <property type="project" value="TreeGrafter"/>
</dbReference>